<dbReference type="Proteomes" id="UP001589894">
    <property type="component" value="Unassembled WGS sequence"/>
</dbReference>
<dbReference type="GO" id="GO:0016829">
    <property type="term" value="F:lyase activity"/>
    <property type="evidence" value="ECO:0007669"/>
    <property type="project" value="UniProtKB-KW"/>
</dbReference>
<name>A0ABV6NTG1_9ACTN</name>
<dbReference type="EMBL" id="JBHLUE010000004">
    <property type="protein sequence ID" value="MFC0564042.1"/>
    <property type="molecule type" value="Genomic_DNA"/>
</dbReference>
<dbReference type="SUPFAM" id="SSF51621">
    <property type="entry name" value="Phosphoenolpyruvate/pyruvate domain"/>
    <property type="match status" value="1"/>
</dbReference>
<dbReference type="PANTHER" id="PTHR42905">
    <property type="entry name" value="PHOSPHOENOLPYRUVATE CARBOXYLASE"/>
    <property type="match status" value="1"/>
</dbReference>
<dbReference type="PANTHER" id="PTHR42905:SF16">
    <property type="entry name" value="CARBOXYPHOSPHONOENOLPYRUVATE PHOSPHONOMUTASE-LIKE PROTEIN (AFU_ORTHOLOGUE AFUA_5G07230)"/>
    <property type="match status" value="1"/>
</dbReference>
<comment type="caution">
    <text evidence="1">The sequence shown here is derived from an EMBL/GenBank/DDBJ whole genome shotgun (WGS) entry which is preliminary data.</text>
</comment>
<organism evidence="1 2">
    <name type="scientific">Plantactinospora siamensis</name>
    <dbReference type="NCBI Taxonomy" id="555372"/>
    <lineage>
        <taxon>Bacteria</taxon>
        <taxon>Bacillati</taxon>
        <taxon>Actinomycetota</taxon>
        <taxon>Actinomycetes</taxon>
        <taxon>Micromonosporales</taxon>
        <taxon>Micromonosporaceae</taxon>
        <taxon>Plantactinospora</taxon>
    </lineage>
</organism>
<dbReference type="RefSeq" id="WP_377336985.1">
    <property type="nucleotide sequence ID" value="NZ_JBHLUE010000004.1"/>
</dbReference>
<proteinExistence type="predicted"/>
<protein>
    <submittedName>
        <fullName evidence="1">Isocitrate lyase/phosphoenolpyruvate mutase family protein</fullName>
    </submittedName>
</protein>
<evidence type="ECO:0000313" key="2">
    <source>
        <dbReference type="Proteomes" id="UP001589894"/>
    </source>
</evidence>
<evidence type="ECO:0000313" key="1">
    <source>
        <dbReference type="EMBL" id="MFC0564042.1"/>
    </source>
</evidence>
<dbReference type="Gene3D" id="3.20.20.60">
    <property type="entry name" value="Phosphoenolpyruvate-binding domains"/>
    <property type="match status" value="1"/>
</dbReference>
<dbReference type="Pfam" id="PF13714">
    <property type="entry name" value="PEP_mutase"/>
    <property type="match status" value="1"/>
</dbReference>
<dbReference type="InterPro" id="IPR015813">
    <property type="entry name" value="Pyrv/PenolPyrv_kinase-like_dom"/>
</dbReference>
<accession>A0ABV6NTG1</accession>
<sequence length="271" mass="26946">MNDRIDSAEQFRSLHRPGSPLVLVNAWDAASAAVVAAAGAAAVGTTSAGVAWSLGAADGNRLDRGPAVDLVRRVAAAVSVPVSADIESGFGATPAEVGETVRAVLAAGAVGVNIEDGLSDRSLRDVADQVARLAAARAAADEAGTPLFLNARVDTLLFRAGGVPETVERATAYLAAGADGIFVPGATDPDLVAELARAIPAPLNVLAGPGAPSVPELAALGVARVSLGSAVAEAAYGLVRRAAIEAYGAGTYDALADDPVPYPQLNALLAG</sequence>
<gene>
    <name evidence="1" type="ORF">ACFFHU_07655</name>
</gene>
<dbReference type="CDD" id="cd00377">
    <property type="entry name" value="ICL_PEPM"/>
    <property type="match status" value="1"/>
</dbReference>
<dbReference type="InterPro" id="IPR040442">
    <property type="entry name" value="Pyrv_kinase-like_dom_sf"/>
</dbReference>
<keyword evidence="1" id="KW-0456">Lyase</keyword>
<reference evidence="1 2" key="1">
    <citation type="submission" date="2024-09" db="EMBL/GenBank/DDBJ databases">
        <authorList>
            <person name="Sun Q."/>
            <person name="Mori K."/>
        </authorList>
    </citation>
    <scope>NUCLEOTIDE SEQUENCE [LARGE SCALE GENOMIC DNA]</scope>
    <source>
        <strain evidence="1 2">TBRC 2205</strain>
    </source>
</reference>
<keyword evidence="2" id="KW-1185">Reference proteome</keyword>
<dbReference type="InterPro" id="IPR039556">
    <property type="entry name" value="ICL/PEPM"/>
</dbReference>